<accession>A0ABQ1W4G4</accession>
<keyword evidence="3" id="KW-1185">Reference proteome</keyword>
<feature type="transmembrane region" description="Helical" evidence="1">
    <location>
        <begin position="7"/>
        <end position="33"/>
    </location>
</feature>
<feature type="transmembrane region" description="Helical" evidence="1">
    <location>
        <begin position="112"/>
        <end position="132"/>
    </location>
</feature>
<feature type="transmembrane region" description="Helical" evidence="1">
    <location>
        <begin position="88"/>
        <end position="106"/>
    </location>
</feature>
<evidence type="ECO:0000313" key="2">
    <source>
        <dbReference type="EMBL" id="GGG13217.1"/>
    </source>
</evidence>
<gene>
    <name evidence="2" type="ORF">GCM10011323_17040</name>
</gene>
<dbReference type="RefSeq" id="WP_188501119.1">
    <property type="nucleotide sequence ID" value="NZ_BMFP01000003.1"/>
</dbReference>
<protein>
    <submittedName>
        <fullName evidence="2">Uncharacterized protein</fullName>
    </submittedName>
</protein>
<proteinExistence type="predicted"/>
<dbReference type="EMBL" id="BMFP01000003">
    <property type="protein sequence ID" value="GGG13217.1"/>
    <property type="molecule type" value="Genomic_DNA"/>
</dbReference>
<keyword evidence="1" id="KW-0812">Transmembrane</keyword>
<keyword evidence="1" id="KW-0472">Membrane</keyword>
<keyword evidence="1" id="KW-1133">Transmembrane helix</keyword>
<name>A0ABQ1W4G4_9BACT</name>
<reference evidence="3" key="1">
    <citation type="journal article" date="2019" name="Int. J. Syst. Evol. Microbiol.">
        <title>The Global Catalogue of Microorganisms (GCM) 10K type strain sequencing project: providing services to taxonomists for standard genome sequencing and annotation.</title>
        <authorList>
            <consortium name="The Broad Institute Genomics Platform"/>
            <consortium name="The Broad Institute Genome Sequencing Center for Infectious Disease"/>
            <person name="Wu L."/>
            <person name="Ma J."/>
        </authorList>
    </citation>
    <scope>NUCLEOTIDE SEQUENCE [LARGE SCALE GENOMIC DNA]</scope>
    <source>
        <strain evidence="3">CGMCC 1.12749</strain>
    </source>
</reference>
<organism evidence="2 3">
    <name type="scientific">Pontibacter amylolyticus</name>
    <dbReference type="NCBI Taxonomy" id="1424080"/>
    <lineage>
        <taxon>Bacteria</taxon>
        <taxon>Pseudomonadati</taxon>
        <taxon>Bacteroidota</taxon>
        <taxon>Cytophagia</taxon>
        <taxon>Cytophagales</taxon>
        <taxon>Hymenobacteraceae</taxon>
        <taxon>Pontibacter</taxon>
    </lineage>
</organism>
<sequence>MRPILRNILAVVAGIVIGSSVNMALISVSGTIIPPPNGADVTTTEGLQATMHLFQPKHFLFPFLAHALGTLAGAFLATTIAATHKFKFAIAIGVFFLAGGIASVFMLPSPVWFTVLDLTVAYLPMAYIAHLLSRRLIFARA</sequence>
<feature type="transmembrane region" description="Helical" evidence="1">
    <location>
        <begin position="59"/>
        <end position="81"/>
    </location>
</feature>
<evidence type="ECO:0000313" key="3">
    <source>
        <dbReference type="Proteomes" id="UP000634043"/>
    </source>
</evidence>
<dbReference type="Proteomes" id="UP000634043">
    <property type="component" value="Unassembled WGS sequence"/>
</dbReference>
<comment type="caution">
    <text evidence="2">The sequence shown here is derived from an EMBL/GenBank/DDBJ whole genome shotgun (WGS) entry which is preliminary data.</text>
</comment>
<evidence type="ECO:0000256" key="1">
    <source>
        <dbReference type="SAM" id="Phobius"/>
    </source>
</evidence>